<keyword evidence="2" id="KW-0812">Transmembrane</keyword>
<dbReference type="EMBL" id="DS547115">
    <property type="protein sequence ID" value="EDR04876.1"/>
    <property type="molecule type" value="Genomic_DNA"/>
</dbReference>
<dbReference type="InParanoid" id="B0DK41"/>
<keyword evidence="2" id="KW-1133">Transmembrane helix</keyword>
<reference evidence="3 4" key="1">
    <citation type="journal article" date="2008" name="Nature">
        <title>The genome of Laccaria bicolor provides insights into mycorrhizal symbiosis.</title>
        <authorList>
            <person name="Martin F."/>
            <person name="Aerts A."/>
            <person name="Ahren D."/>
            <person name="Brun A."/>
            <person name="Danchin E.G.J."/>
            <person name="Duchaussoy F."/>
            <person name="Gibon J."/>
            <person name="Kohler A."/>
            <person name="Lindquist E."/>
            <person name="Pereda V."/>
            <person name="Salamov A."/>
            <person name="Shapiro H.J."/>
            <person name="Wuyts J."/>
            <person name="Blaudez D."/>
            <person name="Buee M."/>
            <person name="Brokstein P."/>
            <person name="Canbaeck B."/>
            <person name="Cohen D."/>
            <person name="Courty P.E."/>
            <person name="Coutinho P.M."/>
            <person name="Delaruelle C."/>
            <person name="Detter J.C."/>
            <person name="Deveau A."/>
            <person name="DiFazio S."/>
            <person name="Duplessis S."/>
            <person name="Fraissinet-Tachet L."/>
            <person name="Lucic E."/>
            <person name="Frey-Klett P."/>
            <person name="Fourrey C."/>
            <person name="Feussner I."/>
            <person name="Gay G."/>
            <person name="Grimwood J."/>
            <person name="Hoegger P.J."/>
            <person name="Jain P."/>
            <person name="Kilaru S."/>
            <person name="Labbe J."/>
            <person name="Lin Y.C."/>
            <person name="Legue V."/>
            <person name="Le Tacon F."/>
            <person name="Marmeisse R."/>
            <person name="Melayah D."/>
            <person name="Montanini B."/>
            <person name="Muratet M."/>
            <person name="Nehls U."/>
            <person name="Niculita-Hirzel H."/>
            <person name="Oudot-Le Secq M.P."/>
            <person name="Peter M."/>
            <person name="Quesneville H."/>
            <person name="Rajashekar B."/>
            <person name="Reich M."/>
            <person name="Rouhier N."/>
            <person name="Schmutz J."/>
            <person name="Yin T."/>
            <person name="Chalot M."/>
            <person name="Henrissat B."/>
            <person name="Kuees U."/>
            <person name="Lucas S."/>
            <person name="Van de Peer Y."/>
            <person name="Podila G.K."/>
            <person name="Polle A."/>
            <person name="Pukkila P.J."/>
            <person name="Richardson P.M."/>
            <person name="Rouze P."/>
            <person name="Sanders I.R."/>
            <person name="Stajich J.E."/>
            <person name="Tunlid A."/>
            <person name="Tuskan G."/>
            <person name="Grigoriev I.V."/>
        </authorList>
    </citation>
    <scope>NUCLEOTIDE SEQUENCE [LARGE SCALE GENOMIC DNA]</scope>
    <source>
        <strain evidence="4">S238N-H82 / ATCC MYA-4686</strain>
    </source>
</reference>
<keyword evidence="2" id="KW-0472">Membrane</keyword>
<gene>
    <name evidence="3" type="ORF">LACBIDRAFT_330050</name>
</gene>
<feature type="region of interest" description="Disordered" evidence="1">
    <location>
        <begin position="65"/>
        <end position="196"/>
    </location>
</feature>
<dbReference type="GeneID" id="6080065"/>
<feature type="transmembrane region" description="Helical" evidence="2">
    <location>
        <begin position="34"/>
        <end position="56"/>
    </location>
</feature>
<feature type="region of interest" description="Disordered" evidence="1">
    <location>
        <begin position="209"/>
        <end position="233"/>
    </location>
</feature>
<accession>B0DK41</accession>
<organism evidence="4">
    <name type="scientific">Laccaria bicolor (strain S238N-H82 / ATCC MYA-4686)</name>
    <name type="common">Bicoloured deceiver</name>
    <name type="synonym">Laccaria laccata var. bicolor</name>
    <dbReference type="NCBI Taxonomy" id="486041"/>
    <lineage>
        <taxon>Eukaryota</taxon>
        <taxon>Fungi</taxon>
        <taxon>Dikarya</taxon>
        <taxon>Basidiomycota</taxon>
        <taxon>Agaricomycotina</taxon>
        <taxon>Agaricomycetes</taxon>
        <taxon>Agaricomycetidae</taxon>
        <taxon>Agaricales</taxon>
        <taxon>Agaricineae</taxon>
        <taxon>Hydnangiaceae</taxon>
        <taxon>Laccaria</taxon>
    </lineage>
</organism>
<evidence type="ECO:0000256" key="2">
    <source>
        <dbReference type="SAM" id="Phobius"/>
    </source>
</evidence>
<dbReference type="KEGG" id="lbc:LACBIDRAFT_330050"/>
<dbReference type="Proteomes" id="UP000001194">
    <property type="component" value="Unassembled WGS sequence"/>
</dbReference>
<keyword evidence="4" id="KW-1185">Reference proteome</keyword>
<evidence type="ECO:0000256" key="1">
    <source>
        <dbReference type="SAM" id="MobiDB-lite"/>
    </source>
</evidence>
<evidence type="ECO:0000313" key="4">
    <source>
        <dbReference type="Proteomes" id="UP000001194"/>
    </source>
</evidence>
<dbReference type="HOGENOM" id="CLU_1214933_0_0_1"/>
<name>B0DK41_LACBS</name>
<dbReference type="OrthoDB" id="3001992at2759"/>
<evidence type="ECO:0000313" key="3">
    <source>
        <dbReference type="EMBL" id="EDR04876.1"/>
    </source>
</evidence>
<proteinExistence type="predicted"/>
<feature type="compositionally biased region" description="Polar residues" evidence="1">
    <location>
        <begin position="76"/>
        <end position="98"/>
    </location>
</feature>
<feature type="compositionally biased region" description="Polar residues" evidence="1">
    <location>
        <begin position="211"/>
        <end position="233"/>
    </location>
</feature>
<protein>
    <submittedName>
        <fullName evidence="3">Predicted protein</fullName>
    </submittedName>
</protein>
<dbReference type="RefSeq" id="XP_001884266.1">
    <property type="nucleotide sequence ID" value="XM_001884231.1"/>
</dbReference>
<feature type="compositionally biased region" description="Basic and acidic residues" evidence="1">
    <location>
        <begin position="125"/>
        <end position="138"/>
    </location>
</feature>
<dbReference type="AlphaFoldDB" id="B0DK41"/>
<sequence>MLTVRDTAAAPSPPTILLPESTPGVSVGMIVVKVYAFGGLTFVMGIIFYPSVACFLSEGRLQESSSALTPGPLLNGNLTPAPTKSSRGRKSSLSTNHSPKGKRVSWASSTATLDVDGNASIKSVADAEGKEFDDERMISPRPPTPGPTSPTSSFPFSPTISGPTTPSNPPLSPAPRVHTQIPRTLTSIEPRAPRGQMMIATTTPDVCESWSKPTQLQCSFSDSISPLDTSTHP</sequence>
<feature type="compositionally biased region" description="Low complexity" evidence="1">
    <location>
        <begin position="149"/>
        <end position="165"/>
    </location>
</feature>